<dbReference type="AlphaFoldDB" id="A0A9P8RE05"/>
<evidence type="ECO:0000313" key="2">
    <source>
        <dbReference type="EMBL" id="KAH6638530.1"/>
    </source>
</evidence>
<dbReference type="Proteomes" id="UP000758603">
    <property type="component" value="Unassembled WGS sequence"/>
</dbReference>
<dbReference type="OrthoDB" id="4480078at2759"/>
<evidence type="ECO:0000313" key="3">
    <source>
        <dbReference type="Proteomes" id="UP000758603"/>
    </source>
</evidence>
<sequence>FNLNSPQTTTAITSAALIIAISYLGKYLLDQKCPKIPILQVPKSSACRNLVESKPNESAPAIPWGTAKAGFLPSWSGSKNTHWTSTFTAIQIEVPVELLAGYRSTQTGGKDLDTQDLVQNFLAAFLDARANGLDGWLLDRCVPPLSFEPGSHLFGTEGGLVAYMLGSWSSSKKIPFIPSALPVDAVEPVSHFPSNERIIEESLDAAGAIFYWKCPTAITRAIDKVASYGCPWRLMEGGYQEFIVERLSGDTARVTYVTVECSSLHPRNQVNESYKIMPRLFYEAHVLYAQTLINRTVRQLRR</sequence>
<keyword evidence="1" id="KW-0472">Membrane</keyword>
<keyword evidence="3" id="KW-1185">Reference proteome</keyword>
<keyword evidence="1" id="KW-1133">Transmembrane helix</keyword>
<name>A0A9P8RE05_9PEZI</name>
<proteinExistence type="predicted"/>
<keyword evidence="1" id="KW-0812">Transmembrane</keyword>
<gene>
    <name evidence="2" type="ORF">BKA67DRAFT_489988</name>
</gene>
<protein>
    <submittedName>
        <fullName evidence="2">Uncharacterized protein</fullName>
    </submittedName>
</protein>
<accession>A0A9P8RE05</accession>
<dbReference type="EMBL" id="JAGPXC010000015">
    <property type="protein sequence ID" value="KAH6638530.1"/>
    <property type="molecule type" value="Genomic_DNA"/>
</dbReference>
<organism evidence="2 3">
    <name type="scientific">Truncatella angustata</name>
    <dbReference type="NCBI Taxonomy" id="152316"/>
    <lineage>
        <taxon>Eukaryota</taxon>
        <taxon>Fungi</taxon>
        <taxon>Dikarya</taxon>
        <taxon>Ascomycota</taxon>
        <taxon>Pezizomycotina</taxon>
        <taxon>Sordariomycetes</taxon>
        <taxon>Xylariomycetidae</taxon>
        <taxon>Amphisphaeriales</taxon>
        <taxon>Sporocadaceae</taxon>
        <taxon>Truncatella</taxon>
    </lineage>
</organism>
<dbReference type="GeneID" id="70125859"/>
<feature type="non-terminal residue" evidence="2">
    <location>
        <position position="302"/>
    </location>
</feature>
<reference evidence="2" key="1">
    <citation type="journal article" date="2021" name="Nat. Commun.">
        <title>Genetic determinants of endophytism in the Arabidopsis root mycobiome.</title>
        <authorList>
            <person name="Mesny F."/>
            <person name="Miyauchi S."/>
            <person name="Thiergart T."/>
            <person name="Pickel B."/>
            <person name="Atanasova L."/>
            <person name="Karlsson M."/>
            <person name="Huettel B."/>
            <person name="Barry K.W."/>
            <person name="Haridas S."/>
            <person name="Chen C."/>
            <person name="Bauer D."/>
            <person name="Andreopoulos W."/>
            <person name="Pangilinan J."/>
            <person name="LaButti K."/>
            <person name="Riley R."/>
            <person name="Lipzen A."/>
            <person name="Clum A."/>
            <person name="Drula E."/>
            <person name="Henrissat B."/>
            <person name="Kohler A."/>
            <person name="Grigoriev I.V."/>
            <person name="Martin F.M."/>
            <person name="Hacquard S."/>
        </authorList>
    </citation>
    <scope>NUCLEOTIDE SEQUENCE</scope>
    <source>
        <strain evidence="2">MPI-SDFR-AT-0073</strain>
    </source>
</reference>
<dbReference type="RefSeq" id="XP_045950802.1">
    <property type="nucleotide sequence ID" value="XM_046096967.1"/>
</dbReference>
<comment type="caution">
    <text evidence="2">The sequence shown here is derived from an EMBL/GenBank/DDBJ whole genome shotgun (WGS) entry which is preliminary data.</text>
</comment>
<evidence type="ECO:0000256" key="1">
    <source>
        <dbReference type="SAM" id="Phobius"/>
    </source>
</evidence>
<feature type="transmembrane region" description="Helical" evidence="1">
    <location>
        <begin position="12"/>
        <end position="29"/>
    </location>
</feature>
<feature type="non-terminal residue" evidence="2">
    <location>
        <position position="1"/>
    </location>
</feature>